<name>A0ABP8U4R0_9ACTN</name>
<feature type="compositionally biased region" description="Basic and acidic residues" evidence="1">
    <location>
        <begin position="1"/>
        <end position="14"/>
    </location>
</feature>
<comment type="caution">
    <text evidence="2">The sequence shown here is derived from an EMBL/GenBank/DDBJ whole genome shotgun (WGS) entry which is preliminary data.</text>
</comment>
<evidence type="ECO:0000313" key="3">
    <source>
        <dbReference type="Proteomes" id="UP001501442"/>
    </source>
</evidence>
<protein>
    <submittedName>
        <fullName evidence="2">Uncharacterized protein</fullName>
    </submittedName>
</protein>
<feature type="compositionally biased region" description="Basic and acidic residues" evidence="1">
    <location>
        <begin position="28"/>
        <end position="42"/>
    </location>
</feature>
<evidence type="ECO:0000313" key="2">
    <source>
        <dbReference type="EMBL" id="GAA4623882.1"/>
    </source>
</evidence>
<reference evidence="3" key="1">
    <citation type="journal article" date="2019" name="Int. J. Syst. Evol. Microbiol.">
        <title>The Global Catalogue of Microorganisms (GCM) 10K type strain sequencing project: providing services to taxonomists for standard genome sequencing and annotation.</title>
        <authorList>
            <consortium name="The Broad Institute Genomics Platform"/>
            <consortium name="The Broad Institute Genome Sequencing Center for Infectious Disease"/>
            <person name="Wu L."/>
            <person name="Ma J."/>
        </authorList>
    </citation>
    <scope>NUCLEOTIDE SEQUENCE [LARGE SCALE GENOMIC DNA]</scope>
    <source>
        <strain evidence="3">JCM 17939</strain>
    </source>
</reference>
<sequence>MRVGEVDGRGRDGAGLDGVRGGVVPGARLDRGRGGEGHAQGEDDRDAPSSGLSGKWKTHVPNRFSRLS</sequence>
<feature type="compositionally biased region" description="Gly residues" evidence="1">
    <location>
        <begin position="15"/>
        <end position="24"/>
    </location>
</feature>
<evidence type="ECO:0000256" key="1">
    <source>
        <dbReference type="SAM" id="MobiDB-lite"/>
    </source>
</evidence>
<dbReference type="Proteomes" id="UP001501442">
    <property type="component" value="Unassembled WGS sequence"/>
</dbReference>
<organism evidence="2 3">
    <name type="scientific">Actinoallomurus vinaceus</name>
    <dbReference type="NCBI Taxonomy" id="1080074"/>
    <lineage>
        <taxon>Bacteria</taxon>
        <taxon>Bacillati</taxon>
        <taxon>Actinomycetota</taxon>
        <taxon>Actinomycetes</taxon>
        <taxon>Streptosporangiales</taxon>
        <taxon>Thermomonosporaceae</taxon>
        <taxon>Actinoallomurus</taxon>
    </lineage>
</organism>
<proteinExistence type="predicted"/>
<accession>A0ABP8U4R0</accession>
<feature type="region of interest" description="Disordered" evidence="1">
    <location>
        <begin position="1"/>
        <end position="68"/>
    </location>
</feature>
<gene>
    <name evidence="2" type="ORF">GCM10023196_021870</name>
</gene>
<keyword evidence="3" id="KW-1185">Reference proteome</keyword>
<dbReference type="EMBL" id="BAABHK010000002">
    <property type="protein sequence ID" value="GAA4623882.1"/>
    <property type="molecule type" value="Genomic_DNA"/>
</dbReference>